<name>B0T7T5_CAUSK</name>
<proteinExistence type="predicted"/>
<dbReference type="EMBL" id="CP000927">
    <property type="protein sequence ID" value="ABZ71273.1"/>
    <property type="molecule type" value="Genomic_DNA"/>
</dbReference>
<protein>
    <submittedName>
        <fullName evidence="1">Uncharacterized protein</fullName>
    </submittedName>
</protein>
<sequence>MGPTPDRWIALRVSPSVTPLPVDRERLMATTFSRSLRCEVLGGGGLVRRAACTLDGRPLEAVLAEPATITQAKTWR</sequence>
<reference evidence="1" key="1">
    <citation type="submission" date="2008-01" db="EMBL/GenBank/DDBJ databases">
        <title>Complete sequence of chromosome of Caulobacter sp. K31.</title>
        <authorList>
            <consortium name="US DOE Joint Genome Institute"/>
            <person name="Copeland A."/>
            <person name="Lucas S."/>
            <person name="Lapidus A."/>
            <person name="Barry K."/>
            <person name="Glavina del Rio T."/>
            <person name="Dalin E."/>
            <person name="Tice H."/>
            <person name="Pitluck S."/>
            <person name="Bruce D."/>
            <person name="Goodwin L."/>
            <person name="Thompson L.S."/>
            <person name="Brettin T."/>
            <person name="Detter J.C."/>
            <person name="Han C."/>
            <person name="Schmutz J."/>
            <person name="Larimer F."/>
            <person name="Land M."/>
            <person name="Hauser L."/>
            <person name="Kyrpides N."/>
            <person name="Kim E."/>
            <person name="Stephens C."/>
            <person name="Richardson P."/>
        </authorList>
    </citation>
    <scope>NUCLEOTIDE SEQUENCE [LARGE SCALE GENOMIC DNA]</scope>
    <source>
        <strain evidence="1">K31</strain>
    </source>
</reference>
<gene>
    <name evidence="1" type="ordered locus">Caul_2145</name>
</gene>
<organism evidence="1">
    <name type="scientific">Caulobacter sp. (strain K31)</name>
    <dbReference type="NCBI Taxonomy" id="366602"/>
    <lineage>
        <taxon>Bacteria</taxon>
        <taxon>Pseudomonadati</taxon>
        <taxon>Pseudomonadota</taxon>
        <taxon>Alphaproteobacteria</taxon>
        <taxon>Caulobacterales</taxon>
        <taxon>Caulobacteraceae</taxon>
        <taxon>Caulobacter</taxon>
    </lineage>
</organism>
<accession>B0T7T5</accession>
<dbReference type="HOGENOM" id="CLU_2647867_0_0_5"/>
<dbReference type="KEGG" id="cak:Caul_2145"/>
<evidence type="ECO:0000313" key="1">
    <source>
        <dbReference type="EMBL" id="ABZ71273.1"/>
    </source>
</evidence>
<dbReference type="AlphaFoldDB" id="B0T7T5"/>